<name>A0A1T4Y725_9MICO</name>
<dbReference type="RefSeq" id="WP_078714620.1">
    <property type="nucleotide sequence ID" value="NZ_FUYG01000006.1"/>
</dbReference>
<keyword evidence="1" id="KW-0805">Transcription regulation</keyword>
<accession>A0A1T4Y725</accession>
<dbReference type="SMART" id="SM00345">
    <property type="entry name" value="HTH_GNTR"/>
    <property type="match status" value="1"/>
</dbReference>
<reference evidence="6" key="1">
    <citation type="submission" date="2017-02" db="EMBL/GenBank/DDBJ databases">
        <authorList>
            <person name="Varghese N."/>
            <person name="Submissions S."/>
        </authorList>
    </citation>
    <scope>NUCLEOTIDE SEQUENCE [LARGE SCALE GENOMIC DNA]</scope>
    <source>
        <strain evidence="6">VKM Ac-2052</strain>
    </source>
</reference>
<dbReference type="Gene3D" id="1.10.10.10">
    <property type="entry name" value="Winged helix-like DNA-binding domain superfamily/Winged helix DNA-binding domain"/>
    <property type="match status" value="1"/>
</dbReference>
<dbReference type="PRINTS" id="PR00035">
    <property type="entry name" value="HTHGNTR"/>
</dbReference>
<dbReference type="InterPro" id="IPR036390">
    <property type="entry name" value="WH_DNA-bd_sf"/>
</dbReference>
<dbReference type="Pfam" id="PF07729">
    <property type="entry name" value="FCD"/>
    <property type="match status" value="1"/>
</dbReference>
<dbReference type="Pfam" id="PF00392">
    <property type="entry name" value="GntR"/>
    <property type="match status" value="1"/>
</dbReference>
<dbReference type="CDD" id="cd07377">
    <property type="entry name" value="WHTH_GntR"/>
    <property type="match status" value="1"/>
</dbReference>
<proteinExistence type="predicted"/>
<organism evidence="5 6">
    <name type="scientific">Agreia bicolorata</name>
    <dbReference type="NCBI Taxonomy" id="110935"/>
    <lineage>
        <taxon>Bacteria</taxon>
        <taxon>Bacillati</taxon>
        <taxon>Actinomycetota</taxon>
        <taxon>Actinomycetes</taxon>
        <taxon>Micrococcales</taxon>
        <taxon>Microbacteriaceae</taxon>
        <taxon>Agreia</taxon>
    </lineage>
</organism>
<evidence type="ECO:0000313" key="5">
    <source>
        <dbReference type="EMBL" id="SKA97632.1"/>
    </source>
</evidence>
<dbReference type="SUPFAM" id="SSF48008">
    <property type="entry name" value="GntR ligand-binding domain-like"/>
    <property type="match status" value="1"/>
</dbReference>
<evidence type="ECO:0000256" key="1">
    <source>
        <dbReference type="ARBA" id="ARBA00023015"/>
    </source>
</evidence>
<sequence length="227" mass="25613">MVFAAHSSRPLAMGEQISHNLRVDIISGAITDGTHLSEDSLATRFDVSRGPVRDALRQLESEGLVDNRRKRLYVSFRGERDIEELYSLRESLESMALRLAIERTSAEGWDEVQQLVDAMAAAAKSNSPEAFDLADMEFHTSFYRLSEHRRLAEAWRPYQRTFEVLLDMSNTADMDAAVIDHQGFLDVVRAGDPDAAVERLHDHLMRAKGRVRDAIQWSADAAEPSQK</sequence>
<protein>
    <submittedName>
        <fullName evidence="5">Transcriptional regulator, GntR family</fullName>
    </submittedName>
</protein>
<dbReference type="Proteomes" id="UP000189735">
    <property type="component" value="Unassembled WGS sequence"/>
</dbReference>
<feature type="domain" description="HTH gntR-type" evidence="4">
    <location>
        <begin position="11"/>
        <end position="77"/>
    </location>
</feature>
<dbReference type="PANTHER" id="PTHR43537:SF5">
    <property type="entry name" value="UXU OPERON TRANSCRIPTIONAL REGULATOR"/>
    <property type="match status" value="1"/>
</dbReference>
<dbReference type="AlphaFoldDB" id="A0A1T4Y725"/>
<dbReference type="EMBL" id="FUYG01000006">
    <property type="protein sequence ID" value="SKA97632.1"/>
    <property type="molecule type" value="Genomic_DNA"/>
</dbReference>
<keyword evidence="2" id="KW-0238">DNA-binding</keyword>
<evidence type="ECO:0000256" key="3">
    <source>
        <dbReference type="ARBA" id="ARBA00023163"/>
    </source>
</evidence>
<dbReference type="SUPFAM" id="SSF46785">
    <property type="entry name" value="Winged helix' DNA-binding domain"/>
    <property type="match status" value="1"/>
</dbReference>
<dbReference type="GO" id="GO:0003677">
    <property type="term" value="F:DNA binding"/>
    <property type="evidence" value="ECO:0007669"/>
    <property type="project" value="UniProtKB-KW"/>
</dbReference>
<dbReference type="InterPro" id="IPR036388">
    <property type="entry name" value="WH-like_DNA-bd_sf"/>
</dbReference>
<dbReference type="Gene3D" id="1.20.120.530">
    <property type="entry name" value="GntR ligand-binding domain-like"/>
    <property type="match status" value="1"/>
</dbReference>
<evidence type="ECO:0000256" key="2">
    <source>
        <dbReference type="ARBA" id="ARBA00023125"/>
    </source>
</evidence>
<dbReference type="PANTHER" id="PTHR43537">
    <property type="entry name" value="TRANSCRIPTIONAL REGULATOR, GNTR FAMILY"/>
    <property type="match status" value="1"/>
</dbReference>
<evidence type="ECO:0000259" key="4">
    <source>
        <dbReference type="PROSITE" id="PS50949"/>
    </source>
</evidence>
<dbReference type="InterPro" id="IPR011711">
    <property type="entry name" value="GntR_C"/>
</dbReference>
<dbReference type="InterPro" id="IPR008920">
    <property type="entry name" value="TF_FadR/GntR_C"/>
</dbReference>
<dbReference type="InterPro" id="IPR000524">
    <property type="entry name" value="Tscrpt_reg_HTH_GntR"/>
</dbReference>
<dbReference type="PROSITE" id="PS50949">
    <property type="entry name" value="HTH_GNTR"/>
    <property type="match status" value="1"/>
</dbReference>
<gene>
    <name evidence="5" type="ORF">SAMN06295879_2407</name>
</gene>
<dbReference type="GO" id="GO:0003700">
    <property type="term" value="F:DNA-binding transcription factor activity"/>
    <property type="evidence" value="ECO:0007669"/>
    <property type="project" value="InterPro"/>
</dbReference>
<evidence type="ECO:0000313" key="6">
    <source>
        <dbReference type="Proteomes" id="UP000189735"/>
    </source>
</evidence>
<keyword evidence="3" id="KW-0804">Transcription</keyword>
<dbReference type="SMART" id="SM00895">
    <property type="entry name" value="FCD"/>
    <property type="match status" value="1"/>
</dbReference>